<dbReference type="RefSeq" id="WP_276641655.1">
    <property type="nucleotide sequence ID" value="NZ_JAAZCD010000041.1"/>
</dbReference>
<dbReference type="Pfam" id="PF01966">
    <property type="entry name" value="HD"/>
    <property type="match status" value="1"/>
</dbReference>
<evidence type="ECO:0000256" key="4">
    <source>
        <dbReference type="ARBA" id="ARBA00022801"/>
    </source>
</evidence>
<evidence type="ECO:0000256" key="5">
    <source>
        <dbReference type="ARBA" id="ARBA00023004"/>
    </source>
</evidence>
<organism evidence="8 9">
    <name type="scientific">Trichococcus flocculiformis</name>
    <dbReference type="NCBI Taxonomy" id="82803"/>
    <lineage>
        <taxon>Bacteria</taxon>
        <taxon>Bacillati</taxon>
        <taxon>Bacillota</taxon>
        <taxon>Bacilli</taxon>
        <taxon>Lactobacillales</taxon>
        <taxon>Carnobacteriaceae</taxon>
        <taxon>Trichococcus</taxon>
    </lineage>
</organism>
<dbReference type="GO" id="GO:0008803">
    <property type="term" value="F:bis(5'-nucleosyl)-tetraphosphatase (symmetrical) activity"/>
    <property type="evidence" value="ECO:0007669"/>
    <property type="project" value="UniProtKB-EC"/>
</dbReference>
<dbReference type="SMART" id="SM00471">
    <property type="entry name" value="HDc"/>
    <property type="match status" value="1"/>
</dbReference>
<dbReference type="GO" id="GO:0046872">
    <property type="term" value="F:metal ion binding"/>
    <property type="evidence" value="ECO:0007669"/>
    <property type="project" value="UniProtKB-KW"/>
</dbReference>
<dbReference type="PANTHER" id="PTHR35795">
    <property type="entry name" value="SLR1885 PROTEIN"/>
    <property type="match status" value="1"/>
</dbReference>
<dbReference type="AlphaFoldDB" id="A0A847D2W9"/>
<keyword evidence="3" id="KW-0547">Nucleotide-binding</keyword>
<dbReference type="NCBIfam" id="TIGR00488">
    <property type="entry name" value="bis(5'-nucleosyl)-tetraphosphatase (symmetrical) YqeK"/>
    <property type="match status" value="1"/>
</dbReference>
<keyword evidence="5" id="KW-0408">Iron</keyword>
<dbReference type="InterPro" id="IPR051094">
    <property type="entry name" value="Diverse_Catalytic_Enzymes"/>
</dbReference>
<accession>A0A847D2W9</accession>
<dbReference type="SUPFAM" id="SSF109604">
    <property type="entry name" value="HD-domain/PDEase-like"/>
    <property type="match status" value="1"/>
</dbReference>
<dbReference type="InterPro" id="IPR006674">
    <property type="entry name" value="HD_domain"/>
</dbReference>
<evidence type="ECO:0000256" key="6">
    <source>
        <dbReference type="ARBA" id="ARBA00049417"/>
    </source>
</evidence>
<dbReference type="PANTHER" id="PTHR35795:SF1">
    <property type="entry name" value="BIS(5'-NUCLEOSYL)-TETRAPHOSPHATASE, SYMMETRICAL"/>
    <property type="match status" value="1"/>
</dbReference>
<dbReference type="Gene3D" id="1.10.3210.10">
    <property type="entry name" value="Hypothetical protein af1432"/>
    <property type="match status" value="1"/>
</dbReference>
<evidence type="ECO:0000256" key="1">
    <source>
        <dbReference type="ARBA" id="ARBA00012506"/>
    </source>
</evidence>
<evidence type="ECO:0000313" key="9">
    <source>
        <dbReference type="Proteomes" id="UP000589373"/>
    </source>
</evidence>
<reference evidence="8 9" key="1">
    <citation type="journal article" date="2020" name="Biotechnol. Biofuels">
        <title>New insights from the biogas microbiome by comprehensive genome-resolved metagenomics of nearly 1600 species originating from multiple anaerobic digesters.</title>
        <authorList>
            <person name="Campanaro S."/>
            <person name="Treu L."/>
            <person name="Rodriguez-R L.M."/>
            <person name="Kovalovszki A."/>
            <person name="Ziels R.M."/>
            <person name="Maus I."/>
            <person name="Zhu X."/>
            <person name="Kougias P.G."/>
            <person name="Basile A."/>
            <person name="Luo G."/>
            <person name="Schluter A."/>
            <person name="Konstantinidis K.T."/>
            <person name="Angelidaki I."/>
        </authorList>
    </citation>
    <scope>NUCLEOTIDE SEQUENCE [LARGE SCALE GENOMIC DNA]</scope>
    <source>
        <strain evidence="8">AS07pgkLD_105</strain>
    </source>
</reference>
<dbReference type="EC" id="3.6.1.41" evidence="1"/>
<dbReference type="Proteomes" id="UP000589373">
    <property type="component" value="Unassembled WGS sequence"/>
</dbReference>
<evidence type="ECO:0000313" key="8">
    <source>
        <dbReference type="EMBL" id="NLD30988.1"/>
    </source>
</evidence>
<comment type="caution">
    <text evidence="8">The sequence shown here is derived from an EMBL/GenBank/DDBJ whole genome shotgun (WGS) entry which is preliminary data.</text>
</comment>
<proteinExistence type="predicted"/>
<evidence type="ECO:0000256" key="2">
    <source>
        <dbReference type="ARBA" id="ARBA00022723"/>
    </source>
</evidence>
<dbReference type="GO" id="GO:0000166">
    <property type="term" value="F:nucleotide binding"/>
    <property type="evidence" value="ECO:0007669"/>
    <property type="project" value="UniProtKB-KW"/>
</dbReference>
<evidence type="ECO:0000259" key="7">
    <source>
        <dbReference type="SMART" id="SM00471"/>
    </source>
</evidence>
<keyword evidence="2" id="KW-0479">Metal-binding</keyword>
<comment type="catalytic activity">
    <reaction evidence="6">
        <text>P(1),P(4)-bis(5'-adenosyl) tetraphosphate + H2O = 2 ADP + 2 H(+)</text>
        <dbReference type="Rhea" id="RHEA:24252"/>
        <dbReference type="ChEBI" id="CHEBI:15377"/>
        <dbReference type="ChEBI" id="CHEBI:15378"/>
        <dbReference type="ChEBI" id="CHEBI:58141"/>
        <dbReference type="ChEBI" id="CHEBI:456216"/>
        <dbReference type="EC" id="3.6.1.41"/>
    </reaction>
</comment>
<protein>
    <recommendedName>
        <fullName evidence="1">bis(5'-nucleosyl)-tetraphosphatase (symmetrical)</fullName>
        <ecNumber evidence="1">3.6.1.41</ecNumber>
    </recommendedName>
</protein>
<dbReference type="EMBL" id="JAAZCD010000041">
    <property type="protein sequence ID" value="NLD30988.1"/>
    <property type="molecule type" value="Genomic_DNA"/>
</dbReference>
<name>A0A847D2W9_9LACT</name>
<evidence type="ECO:0000256" key="3">
    <source>
        <dbReference type="ARBA" id="ARBA00022741"/>
    </source>
</evidence>
<keyword evidence="4" id="KW-0378">Hydrolase</keyword>
<feature type="domain" description="HD/PDEase" evidence="7">
    <location>
        <begin position="29"/>
        <end position="156"/>
    </location>
</feature>
<sequence length="206" mass="23213">MRTKTELVYTGRYTDWTREAILAEVEKQMKPSRFQHVLRVEACSIALAKKYGASLEACSLAALLHDFAKEHDAKSMKKIVLSQALDSEMTGYGSEIMHGPVGVYYAEKVFGIMDRAILDAIRQHTIGGEVMTLIGKVLFIADYIEPGRTFTGVDEARRLAEISLDEAAYFKIEKTIIHLVKKELPIYPGTIHVYNSWIQRKVGNSE</sequence>
<gene>
    <name evidence="8" type="ORF">GX662_01820</name>
</gene>
<dbReference type="InterPro" id="IPR003607">
    <property type="entry name" value="HD/PDEase_dom"/>
</dbReference>
<dbReference type="CDD" id="cd00077">
    <property type="entry name" value="HDc"/>
    <property type="match status" value="1"/>
</dbReference>
<dbReference type="InterPro" id="IPR005249">
    <property type="entry name" value="YqeK"/>
</dbReference>